<feature type="transmembrane region" description="Helical" evidence="1">
    <location>
        <begin position="47"/>
        <end position="68"/>
    </location>
</feature>
<dbReference type="EMBL" id="CP009313">
    <property type="protein sequence ID" value="AJE43653.1"/>
    <property type="molecule type" value="Genomic_DNA"/>
</dbReference>
<dbReference type="Proteomes" id="UP000325763">
    <property type="component" value="Chromosome"/>
</dbReference>
<proteinExistence type="predicted"/>
<evidence type="ECO:0000313" key="4">
    <source>
        <dbReference type="Proteomes" id="UP000031526"/>
    </source>
</evidence>
<dbReference type="AlphaFoldDB" id="A0A0B5DJ05"/>
<evidence type="ECO:0000256" key="1">
    <source>
        <dbReference type="SAM" id="Phobius"/>
    </source>
</evidence>
<name>A0A0B5DJ05_9ACTN</name>
<accession>A0A0B5DJ05</accession>
<evidence type="ECO:0000313" key="2">
    <source>
        <dbReference type="EMBL" id="AJE43653.1"/>
    </source>
</evidence>
<sequence length="198" mass="21260">MADRTELERRLERNLTGLAESGRQQVMPLAAHRVRARGEQRKRRRRAAVAFGGALVAAAVVVGGLSLVRAVPVPEPAAIAPTPTVSGFVPPSPAPGEEYASELGYVYGAVAQGDRVRVTVEQLRTVRGTAVPTGVVHTLTLPRWTLVEARQLSGGSPADMRLEQLVSRLAAGPRWMFAIDYDSEGRVESLRETDGSAE</sequence>
<keyword evidence="1" id="KW-0472">Membrane</keyword>
<dbReference type="OrthoDB" id="4333717at2"/>
<evidence type="ECO:0000313" key="3">
    <source>
        <dbReference type="EMBL" id="QEV42155.1"/>
    </source>
</evidence>
<dbReference type="EMBL" id="CP023747">
    <property type="protein sequence ID" value="QEV42155.1"/>
    <property type="molecule type" value="Genomic_DNA"/>
</dbReference>
<organism evidence="2 4">
    <name type="scientific">Streptomyces nodosus</name>
    <dbReference type="NCBI Taxonomy" id="40318"/>
    <lineage>
        <taxon>Bacteria</taxon>
        <taxon>Bacillati</taxon>
        <taxon>Actinomycetota</taxon>
        <taxon>Actinomycetes</taxon>
        <taxon>Kitasatosporales</taxon>
        <taxon>Streptomycetaceae</taxon>
        <taxon>Streptomyces</taxon>
    </lineage>
</organism>
<reference evidence="2 4" key="2">
    <citation type="journal article" date="2016" name="Appl. Microbiol. Biotechnol.">
        <title>Exploiting the genome sequence of Streptomyces nodosus for enhanced antibiotic production.</title>
        <authorList>
            <person name="Sweeney P."/>
            <person name="Murphy C.D."/>
            <person name="Caffrey P."/>
        </authorList>
    </citation>
    <scope>NUCLEOTIDE SEQUENCE [LARGE SCALE GENOMIC DNA]</scope>
    <source>
        <strain evidence="2 4">ATCC 14899</strain>
    </source>
</reference>
<dbReference type="Proteomes" id="UP000031526">
    <property type="component" value="Chromosome"/>
</dbReference>
<keyword evidence="4" id="KW-1185">Reference proteome</keyword>
<keyword evidence="1" id="KW-1133">Transmembrane helix</keyword>
<dbReference type="STRING" id="40318.SNOD_29280"/>
<gene>
    <name evidence="3" type="ORF">CP978_29585</name>
    <name evidence="2" type="ORF">SNOD_29280</name>
</gene>
<reference evidence="4" key="1">
    <citation type="submission" date="2014-09" db="EMBL/GenBank/DDBJ databases">
        <title>Sequence of the Streptomyces nodosus genome.</title>
        <authorList>
            <person name="Sweeney P."/>
            <person name="Stephens N."/>
            <person name="Murphy C."/>
            <person name="Caffrey P."/>
        </authorList>
    </citation>
    <scope>NUCLEOTIDE SEQUENCE [LARGE SCALE GENOMIC DNA]</scope>
    <source>
        <strain evidence="4">ATCC 14899</strain>
    </source>
</reference>
<reference evidence="3 5" key="3">
    <citation type="submission" date="2017-09" db="EMBL/GenBank/DDBJ databases">
        <title>Streptomyces genome completion.</title>
        <authorList>
            <person name="Lee N."/>
            <person name="Cho B.-K."/>
        </authorList>
    </citation>
    <scope>NUCLEOTIDE SEQUENCE [LARGE SCALE GENOMIC DNA]</scope>
    <source>
        <strain evidence="3 5">ATCC 14899</strain>
    </source>
</reference>
<evidence type="ECO:0000313" key="5">
    <source>
        <dbReference type="Proteomes" id="UP000325763"/>
    </source>
</evidence>
<dbReference type="KEGG" id="snq:CP978_29585"/>
<protein>
    <submittedName>
        <fullName evidence="2">Membrane protein</fullName>
    </submittedName>
</protein>
<dbReference type="HOGENOM" id="CLU_1401729_0_0_11"/>
<dbReference type="RefSeq" id="WP_043445889.1">
    <property type="nucleotide sequence ID" value="NZ_CP009313.1"/>
</dbReference>
<keyword evidence="1" id="KW-0812">Transmembrane</keyword>